<dbReference type="GO" id="GO:0032259">
    <property type="term" value="P:methylation"/>
    <property type="evidence" value="ECO:0007669"/>
    <property type="project" value="UniProtKB-KW"/>
</dbReference>
<dbReference type="SUPFAM" id="SSF53335">
    <property type="entry name" value="S-adenosyl-L-methionine-dependent methyltransferases"/>
    <property type="match status" value="1"/>
</dbReference>
<dbReference type="InterPro" id="IPR029063">
    <property type="entry name" value="SAM-dependent_MTases_sf"/>
</dbReference>
<feature type="binding site" evidence="5">
    <location>
        <position position="162"/>
    </location>
    <ligand>
        <name>S-adenosyl-L-methionine</name>
        <dbReference type="ChEBI" id="CHEBI:59789"/>
    </ligand>
</feature>
<dbReference type="GO" id="GO:0043770">
    <property type="term" value="F:demethylmenaquinone methyltransferase activity"/>
    <property type="evidence" value="ECO:0007669"/>
    <property type="project" value="UniProtKB-UniRule"/>
</dbReference>
<evidence type="ECO:0000313" key="7">
    <source>
        <dbReference type="Proteomes" id="UP000011173"/>
    </source>
</evidence>
<dbReference type="InterPro" id="IPR023576">
    <property type="entry name" value="UbiE/COQ5_MeTrFase_CS"/>
</dbReference>
<comment type="similarity">
    <text evidence="5">Belongs to the class I-like SAM-binding methyltransferase superfamily. MenG/UbiE family.</text>
</comment>
<dbReference type="AlphaFoldDB" id="L7W9S4"/>
<dbReference type="KEGG" id="ndo:DDD_1850"/>
<comment type="pathway">
    <text evidence="5">Quinol/quinone metabolism; menaquinone biosynthesis; menaquinol from 1,4-dihydroxy-2-naphthoate: step 2/2.</text>
</comment>
<comment type="catalytic activity">
    <reaction evidence="5">
        <text>a 2-demethylmenaquinol + S-adenosyl-L-methionine = a menaquinol + S-adenosyl-L-homocysteine + H(+)</text>
        <dbReference type="Rhea" id="RHEA:42640"/>
        <dbReference type="Rhea" id="RHEA-COMP:9539"/>
        <dbReference type="Rhea" id="RHEA-COMP:9563"/>
        <dbReference type="ChEBI" id="CHEBI:15378"/>
        <dbReference type="ChEBI" id="CHEBI:18151"/>
        <dbReference type="ChEBI" id="CHEBI:55437"/>
        <dbReference type="ChEBI" id="CHEBI:57856"/>
        <dbReference type="ChEBI" id="CHEBI:59789"/>
        <dbReference type="EC" id="2.1.1.163"/>
    </reaction>
</comment>
<dbReference type="Proteomes" id="UP000011173">
    <property type="component" value="Chromosome"/>
</dbReference>
<dbReference type="HAMAP" id="MF_01813">
    <property type="entry name" value="MenG_UbiE_methyltr"/>
    <property type="match status" value="1"/>
</dbReference>
<accession>L7W9S4</accession>
<proteinExistence type="inferred from homology"/>
<feature type="binding site" evidence="5">
    <location>
        <position position="97"/>
    </location>
    <ligand>
        <name>S-adenosyl-L-methionine</name>
        <dbReference type="ChEBI" id="CHEBI:59789"/>
    </ligand>
</feature>
<evidence type="ECO:0000313" key="6">
    <source>
        <dbReference type="EMBL" id="AGC76977.1"/>
    </source>
</evidence>
<evidence type="ECO:0000256" key="4">
    <source>
        <dbReference type="ARBA" id="ARBA00022691"/>
    </source>
</evidence>
<dbReference type="NCBIfam" id="NF001244">
    <property type="entry name" value="PRK00216.1-5"/>
    <property type="match status" value="1"/>
</dbReference>
<dbReference type="eggNOG" id="COG2226">
    <property type="taxonomic scope" value="Bacteria"/>
</dbReference>
<dbReference type="InterPro" id="IPR004033">
    <property type="entry name" value="UbiE/COQ5_MeTrFase"/>
</dbReference>
<feature type="binding site" evidence="5">
    <location>
        <begin position="145"/>
        <end position="146"/>
    </location>
    <ligand>
        <name>S-adenosyl-L-methionine</name>
        <dbReference type="ChEBI" id="CHEBI:59789"/>
    </ligand>
</feature>
<dbReference type="PANTHER" id="PTHR43591">
    <property type="entry name" value="METHYLTRANSFERASE"/>
    <property type="match status" value="1"/>
</dbReference>
<dbReference type="PROSITE" id="PS51608">
    <property type="entry name" value="SAM_MT_UBIE"/>
    <property type="match status" value="1"/>
</dbReference>
<evidence type="ECO:0000256" key="5">
    <source>
        <dbReference type="HAMAP-Rule" id="MF_01813"/>
    </source>
</evidence>
<dbReference type="Pfam" id="PF01209">
    <property type="entry name" value="Ubie_methyltran"/>
    <property type="match status" value="1"/>
</dbReference>
<evidence type="ECO:0000256" key="2">
    <source>
        <dbReference type="ARBA" id="ARBA00022603"/>
    </source>
</evidence>
<feature type="binding site" evidence="5">
    <location>
        <position position="117"/>
    </location>
    <ligand>
        <name>S-adenosyl-L-methionine</name>
        <dbReference type="ChEBI" id="CHEBI:59789"/>
    </ligand>
</feature>
<dbReference type="NCBIfam" id="TIGR01934">
    <property type="entry name" value="MenG_MenH_UbiE"/>
    <property type="match status" value="1"/>
</dbReference>
<comment type="function">
    <text evidence="5">Methyltransferase required for the conversion of demethylmenaquinol (DMKH2) to menaquinol (MKH2).</text>
</comment>
<dbReference type="PROSITE" id="PS01183">
    <property type="entry name" value="UBIE_1"/>
    <property type="match status" value="1"/>
</dbReference>
<dbReference type="STRING" id="592029.DDD_1850"/>
<evidence type="ECO:0000256" key="3">
    <source>
        <dbReference type="ARBA" id="ARBA00022679"/>
    </source>
</evidence>
<keyword evidence="6" id="KW-0830">Ubiquinone</keyword>
<evidence type="ECO:0000256" key="1">
    <source>
        <dbReference type="ARBA" id="ARBA00022428"/>
    </source>
</evidence>
<dbReference type="GO" id="GO:0009234">
    <property type="term" value="P:menaquinone biosynthetic process"/>
    <property type="evidence" value="ECO:0007669"/>
    <property type="project" value="UniProtKB-UniRule"/>
</dbReference>
<protein>
    <recommendedName>
        <fullName evidence="5">Demethylmenaquinone methyltransferase</fullName>
        <ecNumber evidence="5">2.1.1.163</ecNumber>
    </recommendedName>
</protein>
<keyword evidence="2 5" id="KW-0489">Methyltransferase</keyword>
<name>L7W9S4_NONDD</name>
<keyword evidence="3 5" id="KW-0808">Transferase</keyword>
<dbReference type="HOGENOM" id="CLU_037990_0_0_10"/>
<organism evidence="6 7">
    <name type="scientific">Nonlabens dokdonensis (strain DSM 17205 / KCTC 12402 / DSW-6)</name>
    <name type="common">Donghaeana dokdonensis</name>
    <dbReference type="NCBI Taxonomy" id="592029"/>
    <lineage>
        <taxon>Bacteria</taxon>
        <taxon>Pseudomonadati</taxon>
        <taxon>Bacteroidota</taxon>
        <taxon>Flavobacteriia</taxon>
        <taxon>Flavobacteriales</taxon>
        <taxon>Flavobacteriaceae</taxon>
        <taxon>Nonlabens</taxon>
    </lineage>
</organism>
<dbReference type="PANTHER" id="PTHR43591:SF24">
    <property type="entry name" value="2-METHOXY-6-POLYPRENYL-1,4-BENZOQUINOL METHYLASE, MITOCHONDRIAL"/>
    <property type="match status" value="1"/>
</dbReference>
<dbReference type="CDD" id="cd02440">
    <property type="entry name" value="AdoMet_MTases"/>
    <property type="match status" value="1"/>
</dbReference>
<gene>
    <name evidence="6" type="primary">ubiE</name>
    <name evidence="5" type="synonym">menG</name>
    <name evidence="6" type="ordered locus">DDD_1850</name>
</gene>
<dbReference type="Gene3D" id="3.40.50.150">
    <property type="entry name" value="Vaccinia Virus protein VP39"/>
    <property type="match status" value="1"/>
</dbReference>
<reference evidence="6 7" key="1">
    <citation type="journal article" date="2013" name="Genome Biol. Evol.">
        <title>Genomic makeup of the marine flavobacterium Nonlabens (Donghaeana) dokdonensis DSW-6 and identification of a novel class of rhodopsins.</title>
        <authorList>
            <person name="Kwon S.K."/>
            <person name="Kim B.K."/>
            <person name="Song J.Y."/>
            <person name="Kwak M.J."/>
            <person name="Lee C.H."/>
            <person name="Yoon J.H."/>
            <person name="Oh T.K."/>
            <person name="Kim J.F."/>
        </authorList>
    </citation>
    <scope>NUCLEOTIDE SEQUENCE [LARGE SCALE GENOMIC DNA]</scope>
    <source>
        <strain evidence="7">DSM 17205 / KCTC 12402 / DSW-6</strain>
    </source>
</reference>
<dbReference type="UniPathway" id="UPA00079">
    <property type="reaction ID" value="UER00169"/>
</dbReference>
<keyword evidence="1 5" id="KW-0474">Menaquinone biosynthesis</keyword>
<keyword evidence="4 5" id="KW-0949">S-adenosyl-L-methionine</keyword>
<sequence length="273" mass="30420">MSVIISLSRKRNSNKLNALHYLCFSKNKIVSEEVKPYKEENSGKKEQVTKMFDTISGEYDGLNRMISLGLDQKWRDNVVKMVAAQNPDVIMDIATGTGDLVIKMAQQTNASKLIGLDISSGMLEVGKVKVKEENLDSRIEMVLGDSENLKFEDGSIDAVTVSYGVRNFEDLEKGLSEILRVLKSGGILVVLETSIPTKFPFKQGYYLYSGLIVPTLGKLFSKDKIAYGYLSKSASKFPYGDRFNNILKKVGFKEVENELQFHGASTIYKAVKA</sequence>
<dbReference type="EC" id="2.1.1.163" evidence="5"/>
<dbReference type="EMBL" id="CP001397">
    <property type="protein sequence ID" value="AGC76977.1"/>
    <property type="molecule type" value="Genomic_DNA"/>
</dbReference>
<dbReference type="PATRIC" id="fig|592029.3.peg.1830"/>